<reference evidence="2 3" key="1">
    <citation type="submission" date="2019-03" db="EMBL/GenBank/DDBJ databases">
        <title>Genome sequence of Sphingomonas sp. 17J27-24.</title>
        <authorList>
            <person name="Kim M."/>
            <person name="Maeng S."/>
            <person name="Sathiyaraj S."/>
        </authorList>
    </citation>
    <scope>NUCLEOTIDE SEQUENCE [LARGE SCALE GENOMIC DNA]</scope>
    <source>
        <strain evidence="2 3">17J27-24</strain>
    </source>
</reference>
<comment type="caution">
    <text evidence="2">The sequence shown here is derived from an EMBL/GenBank/DDBJ whole genome shotgun (WGS) entry which is preliminary data.</text>
</comment>
<evidence type="ECO:0000313" key="3">
    <source>
        <dbReference type="Proteomes" id="UP000298213"/>
    </source>
</evidence>
<accession>A0A4Y8ZKL7</accession>
<evidence type="ECO:0000256" key="1">
    <source>
        <dbReference type="SAM" id="MobiDB-lite"/>
    </source>
</evidence>
<evidence type="ECO:0000313" key="2">
    <source>
        <dbReference type="EMBL" id="TFI56528.1"/>
    </source>
</evidence>
<proteinExistence type="predicted"/>
<protein>
    <recommendedName>
        <fullName evidence="4">DUF2927 domain-containing protein</fullName>
    </recommendedName>
</protein>
<organism evidence="2 3">
    <name type="scientific">Sphingomonas parva</name>
    <dbReference type="NCBI Taxonomy" id="2555898"/>
    <lineage>
        <taxon>Bacteria</taxon>
        <taxon>Pseudomonadati</taxon>
        <taxon>Pseudomonadota</taxon>
        <taxon>Alphaproteobacteria</taxon>
        <taxon>Sphingomonadales</taxon>
        <taxon>Sphingomonadaceae</taxon>
        <taxon>Sphingomonas</taxon>
    </lineage>
</organism>
<keyword evidence="3" id="KW-1185">Reference proteome</keyword>
<feature type="region of interest" description="Disordered" evidence="1">
    <location>
        <begin position="163"/>
        <end position="200"/>
    </location>
</feature>
<sequence>MTTIALMLAVQAPGTPTPGDDIVVTGERLTREAARRYVNDISRPVNDQLPAFRNPVCPTVIGMPEENAAVIVERVKKVAKYVGVKVGKPGCATNFRIIVVEDAQAFVSELHRQKPVFFAGMEKSEIDRLMKDQRPALAWSAVQTQNEDGQVYADYSSGKGQFDRAHGNRVSASGVPTDSESEGAAADVGRATPGGKTQRNMSASIIKSSTQQAILDSYVVIDSAAANGKTLMQVADYAVMRALAAAQPPAEATGVDTILTLFNDGGETPPSLRAPDVAYLKALYSASPTLNKMAQLNRLTKAVLETSPEEPAGAGK</sequence>
<dbReference type="AlphaFoldDB" id="A0A4Y8ZKL7"/>
<gene>
    <name evidence="2" type="ORF">E2493_19815</name>
</gene>
<name>A0A4Y8ZKL7_9SPHN</name>
<dbReference type="EMBL" id="SPDV01000070">
    <property type="protein sequence ID" value="TFI56528.1"/>
    <property type="molecule type" value="Genomic_DNA"/>
</dbReference>
<evidence type="ECO:0008006" key="4">
    <source>
        <dbReference type="Google" id="ProtNLM"/>
    </source>
</evidence>
<dbReference type="Proteomes" id="UP000298213">
    <property type="component" value="Unassembled WGS sequence"/>
</dbReference>